<dbReference type="STRING" id="1355015.LK06_015350"/>
<organism evidence="2 3">
    <name type="scientific">Streptomyces pluripotens</name>
    <dbReference type="NCBI Taxonomy" id="1355015"/>
    <lineage>
        <taxon>Bacteria</taxon>
        <taxon>Bacillati</taxon>
        <taxon>Actinomycetota</taxon>
        <taxon>Actinomycetes</taxon>
        <taxon>Kitasatosporales</taxon>
        <taxon>Streptomycetaceae</taxon>
        <taxon>Streptomyces</taxon>
    </lineage>
</organism>
<dbReference type="InterPro" id="IPR016032">
    <property type="entry name" value="Sig_transdc_resp-reg_C-effctor"/>
</dbReference>
<evidence type="ECO:0000313" key="3">
    <source>
        <dbReference type="Proteomes" id="UP000031501"/>
    </source>
</evidence>
<dbReference type="AlphaFoldDB" id="A0A221NZG7"/>
<keyword evidence="3" id="KW-1185">Reference proteome</keyword>
<dbReference type="Proteomes" id="UP000031501">
    <property type="component" value="Chromosome"/>
</dbReference>
<evidence type="ECO:0000256" key="1">
    <source>
        <dbReference type="SAM" id="MobiDB-lite"/>
    </source>
</evidence>
<dbReference type="RefSeq" id="WP_052269972.1">
    <property type="nucleotide sequence ID" value="NZ_CP021080.1"/>
</dbReference>
<dbReference type="GO" id="GO:0003677">
    <property type="term" value="F:DNA binding"/>
    <property type="evidence" value="ECO:0007669"/>
    <property type="project" value="UniProtKB-KW"/>
</dbReference>
<dbReference type="EMBL" id="CP022433">
    <property type="protein sequence ID" value="ASN25360.1"/>
    <property type="molecule type" value="Genomic_DNA"/>
</dbReference>
<gene>
    <name evidence="2" type="ORF">LK07_16485</name>
</gene>
<feature type="compositionally biased region" description="Basic residues" evidence="1">
    <location>
        <begin position="62"/>
        <end position="72"/>
    </location>
</feature>
<sequence>MSRLCSEERRVLELIDKGLAHHQIGAWLQPTKKTIKNYGRYVSDLLTEPGMQRRSRAATYPARRRAEKHGSR</sequence>
<dbReference type="KEGG" id="splu:LK06_015350"/>
<feature type="region of interest" description="Disordered" evidence="1">
    <location>
        <begin position="52"/>
        <end position="72"/>
    </location>
</feature>
<proteinExistence type="predicted"/>
<dbReference type="GO" id="GO:0006355">
    <property type="term" value="P:regulation of DNA-templated transcription"/>
    <property type="evidence" value="ECO:0007669"/>
    <property type="project" value="InterPro"/>
</dbReference>
<dbReference type="SUPFAM" id="SSF46894">
    <property type="entry name" value="C-terminal effector domain of the bipartite response regulators"/>
    <property type="match status" value="1"/>
</dbReference>
<dbReference type="InterPro" id="IPR036388">
    <property type="entry name" value="WH-like_DNA-bd_sf"/>
</dbReference>
<accession>A0A221NZG7</accession>
<evidence type="ECO:0000313" key="2">
    <source>
        <dbReference type="EMBL" id="ASN25360.1"/>
    </source>
</evidence>
<keyword evidence="2" id="KW-0238">DNA-binding</keyword>
<name>A0A221NZG7_9ACTN</name>
<dbReference type="Gene3D" id="1.10.10.10">
    <property type="entry name" value="Winged helix-like DNA-binding domain superfamily/Winged helix DNA-binding domain"/>
    <property type="match status" value="1"/>
</dbReference>
<reference evidence="2 3" key="1">
    <citation type="submission" date="2017-07" db="EMBL/GenBank/DDBJ databases">
        <title>Genome sequence of Streptomyces pluripotens MUSC 137T.</title>
        <authorList>
            <person name="Ser H.-L."/>
            <person name="Lee L.-H."/>
        </authorList>
    </citation>
    <scope>NUCLEOTIDE SEQUENCE [LARGE SCALE GENOMIC DNA]</scope>
    <source>
        <strain evidence="2 3">MUSC 137</strain>
    </source>
</reference>
<protein>
    <submittedName>
        <fullName evidence="2">DNA-binding response regulator</fullName>
    </submittedName>
</protein>